<sequence length="44" mass="5090">MVCWYPHILEVVSCRLLFGASHAKMHSVCQFASWSIPEKQQVIE</sequence>
<reference evidence="1" key="2">
    <citation type="journal article" date="2015" name="Data Brief">
        <title>Shoot transcriptome of the giant reed, Arundo donax.</title>
        <authorList>
            <person name="Barrero R.A."/>
            <person name="Guerrero F.D."/>
            <person name="Moolhuijzen P."/>
            <person name="Goolsby J.A."/>
            <person name="Tidwell J."/>
            <person name="Bellgard S.E."/>
            <person name="Bellgard M.I."/>
        </authorList>
    </citation>
    <scope>NUCLEOTIDE SEQUENCE</scope>
    <source>
        <tissue evidence="1">Shoot tissue taken approximately 20 cm above the soil surface</tissue>
    </source>
</reference>
<dbReference type="EMBL" id="GBRH01223539">
    <property type="protein sequence ID" value="JAD74356.1"/>
    <property type="molecule type" value="Transcribed_RNA"/>
</dbReference>
<evidence type="ECO:0000313" key="1">
    <source>
        <dbReference type="EMBL" id="JAD74356.1"/>
    </source>
</evidence>
<dbReference type="AlphaFoldDB" id="A0A0A9CFI3"/>
<accession>A0A0A9CFI3</accession>
<name>A0A0A9CFI3_ARUDO</name>
<proteinExistence type="predicted"/>
<reference evidence="1" key="1">
    <citation type="submission" date="2014-09" db="EMBL/GenBank/DDBJ databases">
        <authorList>
            <person name="Magalhaes I.L.F."/>
            <person name="Oliveira U."/>
            <person name="Santos F.R."/>
            <person name="Vidigal T.H.D.A."/>
            <person name="Brescovit A.D."/>
            <person name="Santos A.J."/>
        </authorList>
    </citation>
    <scope>NUCLEOTIDE SEQUENCE</scope>
    <source>
        <tissue evidence="1">Shoot tissue taken approximately 20 cm above the soil surface</tissue>
    </source>
</reference>
<organism evidence="1">
    <name type="scientific">Arundo donax</name>
    <name type="common">Giant reed</name>
    <name type="synonym">Donax arundinaceus</name>
    <dbReference type="NCBI Taxonomy" id="35708"/>
    <lineage>
        <taxon>Eukaryota</taxon>
        <taxon>Viridiplantae</taxon>
        <taxon>Streptophyta</taxon>
        <taxon>Embryophyta</taxon>
        <taxon>Tracheophyta</taxon>
        <taxon>Spermatophyta</taxon>
        <taxon>Magnoliopsida</taxon>
        <taxon>Liliopsida</taxon>
        <taxon>Poales</taxon>
        <taxon>Poaceae</taxon>
        <taxon>PACMAD clade</taxon>
        <taxon>Arundinoideae</taxon>
        <taxon>Arundineae</taxon>
        <taxon>Arundo</taxon>
    </lineage>
</organism>
<protein>
    <submittedName>
        <fullName evidence="1">Uncharacterized protein</fullName>
    </submittedName>
</protein>